<reference evidence="3" key="1">
    <citation type="submission" date="2017-02" db="UniProtKB">
        <authorList>
            <consortium name="WormBaseParasite"/>
        </authorList>
    </citation>
    <scope>IDENTIFICATION</scope>
</reference>
<proteinExistence type="predicted"/>
<organism evidence="2 3">
    <name type="scientific">Ascaris lumbricoides</name>
    <name type="common">Giant roundworm</name>
    <dbReference type="NCBI Taxonomy" id="6252"/>
    <lineage>
        <taxon>Eukaryota</taxon>
        <taxon>Metazoa</taxon>
        <taxon>Ecdysozoa</taxon>
        <taxon>Nematoda</taxon>
        <taxon>Chromadorea</taxon>
        <taxon>Rhabditida</taxon>
        <taxon>Spirurina</taxon>
        <taxon>Ascaridomorpha</taxon>
        <taxon>Ascaridoidea</taxon>
        <taxon>Ascarididae</taxon>
        <taxon>Ascaris</taxon>
    </lineage>
</organism>
<evidence type="ECO:0000256" key="1">
    <source>
        <dbReference type="SAM" id="MobiDB-lite"/>
    </source>
</evidence>
<feature type="compositionally biased region" description="Basic residues" evidence="1">
    <location>
        <begin position="106"/>
        <end position="118"/>
    </location>
</feature>
<dbReference type="Proteomes" id="UP000036681">
    <property type="component" value="Unplaced"/>
</dbReference>
<name>A0A0M3ISL2_ASCLU</name>
<feature type="compositionally biased region" description="Acidic residues" evidence="1">
    <location>
        <begin position="47"/>
        <end position="75"/>
    </location>
</feature>
<protein>
    <submittedName>
        <fullName evidence="3">Uncharacterized protein</fullName>
    </submittedName>
</protein>
<sequence length="118" mass="12546">MKDPGSKIQPKVKAALTRALNKEHRLLPFAVEMISKARKKTTNAADIEMEIDEEGNLVEVGDEDGLNDDSDDEVESLPSSQPTTTGSVRGGRGGRSDAASVNRGGARGRGRKVRGAKS</sequence>
<dbReference type="AlphaFoldDB" id="A0A0M3ISL2"/>
<evidence type="ECO:0000313" key="3">
    <source>
        <dbReference type="WBParaSite" id="ALUE_0002174001-mRNA-1"/>
    </source>
</evidence>
<accession>A0A0M3ISL2</accession>
<evidence type="ECO:0000313" key="2">
    <source>
        <dbReference type="Proteomes" id="UP000036681"/>
    </source>
</evidence>
<keyword evidence="2" id="KW-1185">Reference proteome</keyword>
<feature type="region of interest" description="Disordered" evidence="1">
    <location>
        <begin position="39"/>
        <end position="118"/>
    </location>
</feature>
<dbReference type="WBParaSite" id="ALUE_0002174001-mRNA-1">
    <property type="protein sequence ID" value="ALUE_0002174001-mRNA-1"/>
    <property type="gene ID" value="ALUE_0002174001"/>
</dbReference>